<dbReference type="InterPro" id="IPR044901">
    <property type="entry name" value="Trehalose_TreZ_E-set_sf"/>
</dbReference>
<evidence type="ECO:0000313" key="2">
    <source>
        <dbReference type="EMBL" id="KAF0852304.1"/>
    </source>
</evidence>
<dbReference type="Proteomes" id="UP000799049">
    <property type="component" value="Unassembled WGS sequence"/>
</dbReference>
<dbReference type="GO" id="GO:0047470">
    <property type="term" value="F:(1,4)-alpha-D-glucan 1-alpha-D-glucosylmutase activity"/>
    <property type="evidence" value="ECO:0007669"/>
    <property type="project" value="TreeGrafter"/>
</dbReference>
<keyword evidence="3" id="KW-1185">Reference proteome</keyword>
<dbReference type="InterPro" id="IPR013783">
    <property type="entry name" value="Ig-like_fold"/>
</dbReference>
<dbReference type="Gene3D" id="3.30.1590.10">
    <property type="entry name" value="Maltooligosyl trehalose synthase, domain 2"/>
    <property type="match status" value="1"/>
</dbReference>
<dbReference type="GO" id="GO:0005992">
    <property type="term" value="P:trehalose biosynthetic process"/>
    <property type="evidence" value="ECO:0007669"/>
    <property type="project" value="TreeGrafter"/>
</dbReference>
<accession>A0A8K0AJ31</accession>
<dbReference type="Gene3D" id="1.10.10.760">
    <property type="entry name" value="E-set domains of sugar-utilizing enzymes"/>
    <property type="match status" value="1"/>
</dbReference>
<dbReference type="OrthoDB" id="1740265at2759"/>
<dbReference type="SUPFAM" id="SSF51445">
    <property type="entry name" value="(Trans)glycosidases"/>
    <property type="match status" value="2"/>
</dbReference>
<dbReference type="NCBIfam" id="TIGR02401">
    <property type="entry name" value="trehalose_TreY"/>
    <property type="match status" value="1"/>
</dbReference>
<sequence length="1524" mass="172668">MSSLTLGPRYVLSERQLYIRTWCTRASMSVELLYVVNPDAKNAGMLRVCTVNMKLENETTQLWIVAVPQVSPSDVVWYKFKIDGKEDEQWTDPASRFLPNGVFEWSEFDVCFHTRNGDQQQRTPGEWWPSVIYELHVGTFSSTGTYAGVLSKLQYLKSIGVDCIEIMPLADWVGRWNWGYDGVMLYAPSRCYGTPAELRALIDEAHRLGIRVLCDVVLNHLGIRGNILGKFSPEFFSEKHNTIWGPSWNLDGNDEMSALSRNFLFELLPYLSETFGFDGYRLDATHAIADDSAVHILNEICSVMHQRFPGTLLFGEDDRNSAGLMTRERGSVDSENPAVLDGLWADDFHHSVRVALTGEQQLYYKDFSGSMEELSTCIQKGWLYSGQWSVNQKKLRGSGDPGTVPVGQFITCIQNHDQIGNRPTGDRLHHVIKDDAWIAASALLLLGPETPMIFQGQEWKSSSPFCFFTDFDAEFGKLVSEGRRKEFPNFDEHEVPDPQDEATFLNSKLQWTEVSKKAGNPDSHQKCLDVYKTLINIRNNDILPHIKEFEKGFASSVRNRGRKWRPVVKAVSPSVLAILYVPGDQSLSMYPADTRCFLLLASLASSPEWASFASVSEHPSIASTTALWSVRWSSNDFSVPVSSVEVNLREREIRFPAAGAVLLERHLHSPRIPSATYRLQLHQEFPLRNVPMEYLKRLGIRTLYLSPLCSAVRGSSHGYDGCDYSTLNPEIASSFQELHDVSRSMDILADFVPNHLAALSSGPSNLWWWDAFREGPRSKYFAFFDTFVDWDRGDKLMAPVLGKSLQDCFAARELDIRLFSEIANSTCYSEEDVGSYFLMYIPANLCFPLKRDSCLEIARRFERDALSKGLNSVDVELVQRIVMEQNYRLCLWKEGCEHINYRRFFDVPSLIGVRQEDPKVFQASHDLILNNLCKQGVISGIRLDHTDGLRDPYGYLNSLQRASPGPLYVLVEKILQSFEDLDPLNVFSLHGTTGYDFLRFMNGLFISQGRRTRWLELYESQTGTKTDSESIERMRLDSKRVVVQMFFLPEVRLLSSQAPSQFPLSAEMIAAFLVHFPVYRVFYRKSWPFSREGDFAYVEHALAQAAAANPNLDFSNLRSIFQNALQDDACGAWIARLQQATGPVMAKGIEDTFMYRFYPLLSLCEVGTDPVDFGVHVSAFHACMVQRSTNFPYSMLSSSTHDTKRSEDVRARLNALSDVPDLFLQLWQQYRSFSTSLDAPTDWLLLQTVCGSWPLSRDRLRGYMMKAVREAKVHTSWINVNDEFEQRMNSRIDSIYSIPEITQLISEFVGKTLAPMGFLVSLSQTIVKMTSPGIPDVYQGNEIMDFSLVDPDNRRPVDYALRERCLASSEDLEKKRDFSGIYADQNLGKIHVTRVLLSLRNQASDLLSRGKYHPLFLSGKLEQEFVAYYRAFDSGSVDASSPRACIVLVPRLPFSVATGRRCFAETVIELNSEILSASKSCLWGNICADASKPIRLLSSRTTLIDVFPAEDLPPIAVLVPQPSH</sequence>
<dbReference type="InterPro" id="IPR013797">
    <property type="entry name" value="Maltooligo_trehalose_synth_4"/>
</dbReference>
<dbReference type="InterPro" id="IPR006047">
    <property type="entry name" value="GH13_cat_dom"/>
</dbReference>
<feature type="domain" description="Glycosyl hydrolase family 13 catalytic" evidence="1">
    <location>
        <begin position="134"/>
        <end position="483"/>
    </location>
</feature>
<comment type="caution">
    <text evidence="2">The sequence shown here is derived from an EMBL/GenBank/DDBJ whole genome shotgun (WGS) entry which is preliminary data.</text>
</comment>
<evidence type="ECO:0000259" key="1">
    <source>
        <dbReference type="SMART" id="SM00642"/>
    </source>
</evidence>
<dbReference type="CDD" id="cd11336">
    <property type="entry name" value="AmyAc_MTSase"/>
    <property type="match status" value="1"/>
</dbReference>
<dbReference type="EMBL" id="VRVR01000047">
    <property type="protein sequence ID" value="KAF0852304.1"/>
    <property type="molecule type" value="Genomic_DNA"/>
</dbReference>
<dbReference type="InterPro" id="IPR017853">
    <property type="entry name" value="GH"/>
</dbReference>
<protein>
    <submittedName>
        <fullName evidence="2">Mitochondrial malto-oligosyltrehalose trehalohydrolase/malto-oligosyltrehalose synthase</fullName>
    </submittedName>
</protein>
<dbReference type="Gene3D" id="1.10.10.470">
    <property type="entry name" value="Maltooligosyl trehalose synthase, domain 4"/>
    <property type="match status" value="1"/>
</dbReference>
<dbReference type="Gene3D" id="3.20.20.80">
    <property type="entry name" value="Glycosidases"/>
    <property type="match status" value="2"/>
</dbReference>
<dbReference type="PANTHER" id="PTHR10357:SF216">
    <property type="entry name" value="MALTOOLIGOSYL TREHALOSE SYNTHASE-RELATED"/>
    <property type="match status" value="1"/>
</dbReference>
<evidence type="ECO:0000313" key="3">
    <source>
        <dbReference type="Proteomes" id="UP000799049"/>
    </source>
</evidence>
<organism evidence="2 3">
    <name type="scientific">Andalucia godoyi</name>
    <name type="common">Flagellate</name>
    <dbReference type="NCBI Taxonomy" id="505711"/>
    <lineage>
        <taxon>Eukaryota</taxon>
        <taxon>Discoba</taxon>
        <taxon>Jakobida</taxon>
        <taxon>Andalucina</taxon>
        <taxon>Andaluciidae</taxon>
        <taxon>Andalucia</taxon>
    </lineage>
</organism>
<dbReference type="SMART" id="SM00642">
    <property type="entry name" value="Aamy"/>
    <property type="match status" value="1"/>
</dbReference>
<dbReference type="Gene3D" id="2.60.40.10">
    <property type="entry name" value="Immunoglobulins"/>
    <property type="match status" value="1"/>
</dbReference>
<gene>
    <name evidence="2" type="ORF">ANDGO_01523</name>
</gene>
<proteinExistence type="predicted"/>
<dbReference type="GO" id="GO:0030980">
    <property type="term" value="P:alpha-glucan catabolic process"/>
    <property type="evidence" value="ECO:0007669"/>
    <property type="project" value="TreeGrafter"/>
</dbReference>
<dbReference type="CDD" id="cd11325">
    <property type="entry name" value="AmyAc_GTHase"/>
    <property type="match status" value="1"/>
</dbReference>
<dbReference type="Pfam" id="PF00128">
    <property type="entry name" value="Alpha-amylase"/>
    <property type="match status" value="2"/>
</dbReference>
<dbReference type="InterPro" id="IPR012767">
    <property type="entry name" value="Trehalose_TreY"/>
</dbReference>
<dbReference type="Gene3D" id="1.10.150.200">
    <property type="entry name" value="Maltooligosyl trehalose synthase, domain 3"/>
    <property type="match status" value="1"/>
</dbReference>
<name>A0A8K0AJ31_ANDGO</name>
<dbReference type="PANTHER" id="PTHR10357">
    <property type="entry name" value="ALPHA-AMYLASE FAMILY MEMBER"/>
    <property type="match status" value="1"/>
</dbReference>
<reference evidence="2" key="1">
    <citation type="submission" date="2019-09" db="EMBL/GenBank/DDBJ databases">
        <title>The Mitochondrial Proteome of the Jakobid, Andalucia godoyi, a Protist With the Most Gene-Rich and Bacteria-Like Mitochondrial Genome.</title>
        <authorList>
            <person name="Gray M.W."/>
            <person name="Burger G."/>
            <person name="Derelle R."/>
            <person name="Klimes V."/>
            <person name="Leger M."/>
            <person name="Sarrasin M."/>
            <person name="Vlcek C."/>
            <person name="Roger A.J."/>
            <person name="Elias M."/>
            <person name="Lang B.F."/>
        </authorList>
    </citation>
    <scope>NUCLEOTIDE SEQUENCE</scope>
    <source>
        <strain evidence="2">And28</strain>
    </source>
</reference>